<keyword evidence="2" id="KW-1185">Reference proteome</keyword>
<organism evidence="1 2">
    <name type="scientific">Daphnia magna</name>
    <dbReference type="NCBI Taxonomy" id="35525"/>
    <lineage>
        <taxon>Eukaryota</taxon>
        <taxon>Metazoa</taxon>
        <taxon>Ecdysozoa</taxon>
        <taxon>Arthropoda</taxon>
        <taxon>Crustacea</taxon>
        <taxon>Branchiopoda</taxon>
        <taxon>Diplostraca</taxon>
        <taxon>Cladocera</taxon>
        <taxon>Anomopoda</taxon>
        <taxon>Daphniidae</taxon>
        <taxon>Daphnia</taxon>
    </lineage>
</organism>
<dbReference type="Proteomes" id="UP001234178">
    <property type="component" value="Unassembled WGS sequence"/>
</dbReference>
<proteinExistence type="predicted"/>
<dbReference type="EMBL" id="JAOYFB010000037">
    <property type="protein sequence ID" value="KAK4024840.1"/>
    <property type="molecule type" value="Genomic_DNA"/>
</dbReference>
<evidence type="ECO:0000313" key="2">
    <source>
        <dbReference type="Proteomes" id="UP001234178"/>
    </source>
</evidence>
<reference evidence="1 2" key="1">
    <citation type="journal article" date="2023" name="Nucleic Acids Res.">
        <title>The hologenome of Daphnia magna reveals possible DNA methylation and microbiome-mediated evolution of the host genome.</title>
        <authorList>
            <person name="Chaturvedi A."/>
            <person name="Li X."/>
            <person name="Dhandapani V."/>
            <person name="Marshall H."/>
            <person name="Kissane S."/>
            <person name="Cuenca-Cambronero M."/>
            <person name="Asole G."/>
            <person name="Calvet F."/>
            <person name="Ruiz-Romero M."/>
            <person name="Marangio P."/>
            <person name="Guigo R."/>
            <person name="Rago D."/>
            <person name="Mirbahai L."/>
            <person name="Eastwood N."/>
            <person name="Colbourne J.K."/>
            <person name="Zhou J."/>
            <person name="Mallon E."/>
            <person name="Orsini L."/>
        </authorList>
    </citation>
    <scope>NUCLEOTIDE SEQUENCE [LARGE SCALE GENOMIC DNA]</scope>
    <source>
        <strain evidence="1">LRV0_1</strain>
    </source>
</reference>
<protein>
    <submittedName>
        <fullName evidence="1">Uncharacterized protein</fullName>
    </submittedName>
</protein>
<comment type="caution">
    <text evidence="1">The sequence shown here is derived from an EMBL/GenBank/DDBJ whole genome shotgun (WGS) entry which is preliminary data.</text>
</comment>
<name>A0ABR0AI85_9CRUS</name>
<sequence>MPSLSSSIVIFEFSPFGSNDAIILVIVPSNGSLSGMIAGISGLPGLRDCSFTLRIPPDLGWFPADLFVRLGYGDGALIVGFDKGILNDLKLLLVMELFNEVFQVNQFASSKFQHGGLLMEIDALAWMLMCWQLLFRFGSAVCNPFPIGCDDH</sequence>
<accession>A0ABR0AI85</accession>
<gene>
    <name evidence="1" type="ORF">OUZ56_010334</name>
</gene>
<evidence type="ECO:0000313" key="1">
    <source>
        <dbReference type="EMBL" id="KAK4024840.1"/>
    </source>
</evidence>